<keyword evidence="1 4" id="KW-0808">Transferase</keyword>
<sequence length="371" mass="42413">MNILILSWRSLGHPSAGGAETATYEHAKAWVEAGHKVTLFTSFYKGARRKEAIGGVRVIRTGADVFGIQIAAFFWYLLGEHPKFDLVVDEFHGIPFFTPLYVRVKKLGWIHEVAKEVWWFNPWPEPFNIIPAVIGTIFERFIFMILYRSTPFMTVSDSTKRELVIWGIPKKNITVIHNGVNLIKVKVKKERKKTAIFLGALTRDKGIEDALKVFSLINQSDTNWRFWIVGKGERDYVNNLKFKIKNLKLDKKVKFWGYVDEKKKFELLTRAHVLVNPSVREGWGLVNVEANSVGTPVVGYKVAGLVDSVRNGETGILVKYGDIQSFASGVIKLSKDSLLYSRFQRNCRQWSGKFKWEKATKKSLKLIESVV</sequence>
<feature type="domain" description="Glycosyltransferase subfamily 4-like N-terminal" evidence="3">
    <location>
        <begin position="17"/>
        <end position="182"/>
    </location>
</feature>
<dbReference type="EMBL" id="LBZB01000011">
    <property type="protein sequence ID" value="KKR63121.1"/>
    <property type="molecule type" value="Genomic_DNA"/>
</dbReference>
<evidence type="ECO:0000259" key="2">
    <source>
        <dbReference type="Pfam" id="PF00534"/>
    </source>
</evidence>
<dbReference type="GO" id="GO:0016757">
    <property type="term" value="F:glycosyltransferase activity"/>
    <property type="evidence" value="ECO:0007669"/>
    <property type="project" value="InterPro"/>
</dbReference>
<dbReference type="PANTHER" id="PTHR46401">
    <property type="entry name" value="GLYCOSYLTRANSFERASE WBBK-RELATED"/>
    <property type="match status" value="1"/>
</dbReference>
<dbReference type="SUPFAM" id="SSF53756">
    <property type="entry name" value="UDP-Glycosyltransferase/glycogen phosphorylase"/>
    <property type="match status" value="1"/>
</dbReference>
<proteinExistence type="predicted"/>
<gene>
    <name evidence="4" type="ORF">UU03_C0011G0002</name>
</gene>
<dbReference type="Proteomes" id="UP000034613">
    <property type="component" value="Unassembled WGS sequence"/>
</dbReference>
<dbReference type="Pfam" id="PF13439">
    <property type="entry name" value="Glyco_transf_4"/>
    <property type="match status" value="1"/>
</dbReference>
<reference evidence="4 5" key="1">
    <citation type="journal article" date="2015" name="Nature">
        <title>rRNA introns, odd ribosomes, and small enigmatic genomes across a large radiation of phyla.</title>
        <authorList>
            <person name="Brown C.T."/>
            <person name="Hug L.A."/>
            <person name="Thomas B.C."/>
            <person name="Sharon I."/>
            <person name="Castelle C.J."/>
            <person name="Singh A."/>
            <person name="Wilkins M.J."/>
            <person name="Williams K.H."/>
            <person name="Banfield J.F."/>
        </authorList>
    </citation>
    <scope>NUCLEOTIDE SEQUENCE [LARGE SCALE GENOMIC DNA]</scope>
</reference>
<dbReference type="InterPro" id="IPR028098">
    <property type="entry name" value="Glyco_trans_4-like_N"/>
</dbReference>
<dbReference type="InterPro" id="IPR001296">
    <property type="entry name" value="Glyco_trans_1"/>
</dbReference>
<evidence type="ECO:0000313" key="5">
    <source>
        <dbReference type="Proteomes" id="UP000034613"/>
    </source>
</evidence>
<dbReference type="GO" id="GO:0009103">
    <property type="term" value="P:lipopolysaccharide biosynthetic process"/>
    <property type="evidence" value="ECO:0007669"/>
    <property type="project" value="TreeGrafter"/>
</dbReference>
<name>A0A0G0SL93_9BACT</name>
<dbReference type="Gene3D" id="3.40.50.2000">
    <property type="entry name" value="Glycogen Phosphorylase B"/>
    <property type="match status" value="2"/>
</dbReference>
<dbReference type="CDD" id="cd03801">
    <property type="entry name" value="GT4_PimA-like"/>
    <property type="match status" value="1"/>
</dbReference>
<feature type="domain" description="Glycosyl transferase family 1" evidence="2">
    <location>
        <begin position="184"/>
        <end position="350"/>
    </location>
</feature>
<comment type="caution">
    <text evidence="4">The sequence shown here is derived from an EMBL/GenBank/DDBJ whole genome shotgun (WGS) entry which is preliminary data.</text>
</comment>
<evidence type="ECO:0000259" key="3">
    <source>
        <dbReference type="Pfam" id="PF13439"/>
    </source>
</evidence>
<dbReference type="PANTHER" id="PTHR46401:SF2">
    <property type="entry name" value="GLYCOSYLTRANSFERASE WBBK-RELATED"/>
    <property type="match status" value="1"/>
</dbReference>
<evidence type="ECO:0000256" key="1">
    <source>
        <dbReference type="ARBA" id="ARBA00022679"/>
    </source>
</evidence>
<evidence type="ECO:0000313" key="4">
    <source>
        <dbReference type="EMBL" id="KKR63121.1"/>
    </source>
</evidence>
<dbReference type="AlphaFoldDB" id="A0A0G0SL93"/>
<dbReference type="Pfam" id="PF00534">
    <property type="entry name" value="Glycos_transf_1"/>
    <property type="match status" value="1"/>
</dbReference>
<protein>
    <submittedName>
        <fullName evidence="4">Glycosyl transferase group 1</fullName>
    </submittedName>
</protein>
<organism evidence="4 5">
    <name type="scientific">Candidatus Woesebacteria bacterium GW2011_GWA1_40_45</name>
    <dbReference type="NCBI Taxonomy" id="1618554"/>
    <lineage>
        <taxon>Bacteria</taxon>
        <taxon>Candidatus Woeseibacteriota</taxon>
    </lineage>
</organism>
<accession>A0A0G0SL93</accession>